<dbReference type="GO" id="GO:0005634">
    <property type="term" value="C:nucleus"/>
    <property type="evidence" value="ECO:0007669"/>
    <property type="project" value="TreeGrafter"/>
</dbReference>
<evidence type="ECO:0000313" key="5">
    <source>
        <dbReference type="Proteomes" id="UP001162156"/>
    </source>
</evidence>
<dbReference type="InterPro" id="IPR050191">
    <property type="entry name" value="ATP-dep_DNA_ligase"/>
</dbReference>
<dbReference type="GO" id="GO:0003910">
    <property type="term" value="F:DNA ligase (ATP) activity"/>
    <property type="evidence" value="ECO:0007669"/>
    <property type="project" value="InterPro"/>
</dbReference>
<evidence type="ECO:0000313" key="4">
    <source>
        <dbReference type="EMBL" id="KAJ8958979.1"/>
    </source>
</evidence>
<dbReference type="AlphaFoldDB" id="A0AAV8Z702"/>
<sequence length="84" mass="9856">MEDANEADIKVQVCVFMFDLLYLNGESLVKKPFIGRRNLLKRFFKEVEGEWIFAKHLDTSTIEEVEEFLEESVKGNWVYPGNKP</sequence>
<dbReference type="GO" id="GO:0005524">
    <property type="term" value="F:ATP binding"/>
    <property type="evidence" value="ECO:0007669"/>
    <property type="project" value="InterPro"/>
</dbReference>
<dbReference type="Gene3D" id="3.30.470.30">
    <property type="entry name" value="DNA ligase/mRNA capping enzyme"/>
    <property type="match status" value="1"/>
</dbReference>
<dbReference type="InterPro" id="IPR012310">
    <property type="entry name" value="DNA_ligase_ATP-dep_cent"/>
</dbReference>
<evidence type="ECO:0000256" key="1">
    <source>
        <dbReference type="ARBA" id="ARBA00007572"/>
    </source>
</evidence>
<dbReference type="EMBL" id="JANEYF010001706">
    <property type="protein sequence ID" value="KAJ8958979.1"/>
    <property type="molecule type" value="Genomic_DNA"/>
</dbReference>
<dbReference type="PANTHER" id="PTHR45674:SF4">
    <property type="entry name" value="DNA LIGASE 1"/>
    <property type="match status" value="1"/>
</dbReference>
<gene>
    <name evidence="4" type="ORF">NQ314_006343</name>
</gene>
<dbReference type="GO" id="GO:0006281">
    <property type="term" value="P:DNA repair"/>
    <property type="evidence" value="ECO:0007669"/>
    <property type="project" value="InterPro"/>
</dbReference>
<keyword evidence="5" id="KW-1185">Reference proteome</keyword>
<comment type="similarity">
    <text evidence="1">Belongs to the ATP-dependent DNA ligase family.</text>
</comment>
<protein>
    <recommendedName>
        <fullName evidence="3">ATP-dependent DNA ligase family profile domain-containing protein</fullName>
    </recommendedName>
</protein>
<dbReference type="PANTHER" id="PTHR45674">
    <property type="entry name" value="DNA LIGASE 1/3 FAMILY MEMBER"/>
    <property type="match status" value="1"/>
</dbReference>
<keyword evidence="2" id="KW-0436">Ligase</keyword>
<accession>A0AAV8Z702</accession>
<dbReference type="GO" id="GO:1903461">
    <property type="term" value="P:Okazaki fragment processing involved in mitotic DNA replication"/>
    <property type="evidence" value="ECO:0007669"/>
    <property type="project" value="TreeGrafter"/>
</dbReference>
<dbReference type="GO" id="GO:0005739">
    <property type="term" value="C:mitochondrion"/>
    <property type="evidence" value="ECO:0007669"/>
    <property type="project" value="TreeGrafter"/>
</dbReference>
<dbReference type="SUPFAM" id="SSF56091">
    <property type="entry name" value="DNA ligase/mRNA capping enzyme, catalytic domain"/>
    <property type="match status" value="1"/>
</dbReference>
<name>A0AAV8Z702_9CUCU</name>
<evidence type="ECO:0000259" key="3">
    <source>
        <dbReference type="PROSITE" id="PS50160"/>
    </source>
</evidence>
<organism evidence="4 5">
    <name type="scientific">Rhamnusium bicolor</name>
    <dbReference type="NCBI Taxonomy" id="1586634"/>
    <lineage>
        <taxon>Eukaryota</taxon>
        <taxon>Metazoa</taxon>
        <taxon>Ecdysozoa</taxon>
        <taxon>Arthropoda</taxon>
        <taxon>Hexapoda</taxon>
        <taxon>Insecta</taxon>
        <taxon>Pterygota</taxon>
        <taxon>Neoptera</taxon>
        <taxon>Endopterygota</taxon>
        <taxon>Coleoptera</taxon>
        <taxon>Polyphaga</taxon>
        <taxon>Cucujiformia</taxon>
        <taxon>Chrysomeloidea</taxon>
        <taxon>Cerambycidae</taxon>
        <taxon>Lepturinae</taxon>
        <taxon>Rhagiini</taxon>
        <taxon>Rhamnusium</taxon>
    </lineage>
</organism>
<dbReference type="Gene3D" id="3.30.1490.70">
    <property type="match status" value="1"/>
</dbReference>
<dbReference type="GO" id="GO:0006310">
    <property type="term" value="P:DNA recombination"/>
    <property type="evidence" value="ECO:0007669"/>
    <property type="project" value="InterPro"/>
</dbReference>
<comment type="caution">
    <text evidence="4">The sequence shown here is derived from an EMBL/GenBank/DDBJ whole genome shotgun (WGS) entry which is preliminary data.</text>
</comment>
<reference evidence="4" key="1">
    <citation type="journal article" date="2023" name="Insect Mol. Biol.">
        <title>Genome sequencing provides insights into the evolution of gene families encoding plant cell wall-degrading enzymes in longhorned beetles.</title>
        <authorList>
            <person name="Shin N.R."/>
            <person name="Okamura Y."/>
            <person name="Kirsch R."/>
            <person name="Pauchet Y."/>
        </authorList>
    </citation>
    <scope>NUCLEOTIDE SEQUENCE</scope>
    <source>
        <strain evidence="4">RBIC_L_NR</strain>
    </source>
</reference>
<evidence type="ECO:0000256" key="2">
    <source>
        <dbReference type="ARBA" id="ARBA00022598"/>
    </source>
</evidence>
<feature type="domain" description="ATP-dependent DNA ligase family profile" evidence="3">
    <location>
        <begin position="6"/>
        <end position="74"/>
    </location>
</feature>
<proteinExistence type="inferred from homology"/>
<dbReference type="Pfam" id="PF01068">
    <property type="entry name" value="DNA_ligase_A_M"/>
    <property type="match status" value="1"/>
</dbReference>
<dbReference type="Proteomes" id="UP001162156">
    <property type="component" value="Unassembled WGS sequence"/>
</dbReference>
<dbReference type="PROSITE" id="PS50160">
    <property type="entry name" value="DNA_LIGASE_A3"/>
    <property type="match status" value="1"/>
</dbReference>